<gene>
    <name evidence="2" type="ORF">FWK35_00035144</name>
</gene>
<dbReference type="AlphaFoldDB" id="A0A6G0VRT0"/>
<keyword evidence="1" id="KW-0812">Transmembrane</keyword>
<keyword evidence="3" id="KW-1185">Reference proteome</keyword>
<reference evidence="2 3" key="1">
    <citation type="submission" date="2019-08" db="EMBL/GenBank/DDBJ databases">
        <title>Whole genome of Aphis craccivora.</title>
        <authorList>
            <person name="Voronova N.V."/>
            <person name="Shulinski R.S."/>
            <person name="Bandarenka Y.V."/>
            <person name="Zhorov D.G."/>
            <person name="Warner D."/>
        </authorList>
    </citation>
    <scope>NUCLEOTIDE SEQUENCE [LARGE SCALE GENOMIC DNA]</scope>
    <source>
        <strain evidence="2">180601</strain>
        <tissue evidence="2">Whole Body</tissue>
    </source>
</reference>
<evidence type="ECO:0000313" key="2">
    <source>
        <dbReference type="EMBL" id="KAF0706988.1"/>
    </source>
</evidence>
<proteinExistence type="predicted"/>
<accession>A0A6G0VRT0</accession>
<name>A0A6G0VRT0_APHCR</name>
<sequence>MFMGGIQQSGKTALSAVSAMHIFVYLFCLVFTVVYVQVKTLVYFTGTKYLRGRRTRMCCLRLTHVWHSKFSFTRFKSMIYDHFKIQLGGALDY</sequence>
<evidence type="ECO:0000256" key="1">
    <source>
        <dbReference type="SAM" id="Phobius"/>
    </source>
</evidence>
<organism evidence="2 3">
    <name type="scientific">Aphis craccivora</name>
    <name type="common">Cowpea aphid</name>
    <dbReference type="NCBI Taxonomy" id="307492"/>
    <lineage>
        <taxon>Eukaryota</taxon>
        <taxon>Metazoa</taxon>
        <taxon>Ecdysozoa</taxon>
        <taxon>Arthropoda</taxon>
        <taxon>Hexapoda</taxon>
        <taxon>Insecta</taxon>
        <taxon>Pterygota</taxon>
        <taxon>Neoptera</taxon>
        <taxon>Paraneoptera</taxon>
        <taxon>Hemiptera</taxon>
        <taxon>Sternorrhyncha</taxon>
        <taxon>Aphidomorpha</taxon>
        <taxon>Aphidoidea</taxon>
        <taxon>Aphididae</taxon>
        <taxon>Aphidini</taxon>
        <taxon>Aphis</taxon>
        <taxon>Aphis</taxon>
    </lineage>
</organism>
<dbReference type="EMBL" id="VUJU01012707">
    <property type="protein sequence ID" value="KAF0706988.1"/>
    <property type="molecule type" value="Genomic_DNA"/>
</dbReference>
<protein>
    <submittedName>
        <fullName evidence="2">Uncharacterized protein</fullName>
    </submittedName>
</protein>
<keyword evidence="1" id="KW-0472">Membrane</keyword>
<feature type="transmembrane region" description="Helical" evidence="1">
    <location>
        <begin position="22"/>
        <end position="44"/>
    </location>
</feature>
<keyword evidence="1" id="KW-1133">Transmembrane helix</keyword>
<dbReference type="Proteomes" id="UP000478052">
    <property type="component" value="Unassembled WGS sequence"/>
</dbReference>
<evidence type="ECO:0000313" key="3">
    <source>
        <dbReference type="Proteomes" id="UP000478052"/>
    </source>
</evidence>
<comment type="caution">
    <text evidence="2">The sequence shown here is derived from an EMBL/GenBank/DDBJ whole genome shotgun (WGS) entry which is preliminary data.</text>
</comment>